<dbReference type="Pfam" id="PF22544">
    <property type="entry name" value="HYDIN_VesB_CFA65-like_Ig"/>
    <property type="match status" value="1"/>
</dbReference>
<evidence type="ECO:0000259" key="9">
    <source>
        <dbReference type="Pfam" id="PF22544"/>
    </source>
</evidence>
<evidence type="ECO:0000313" key="10">
    <source>
        <dbReference type="EMBL" id="MDR6844561.1"/>
    </source>
</evidence>
<evidence type="ECO:0000256" key="5">
    <source>
        <dbReference type="ARBA" id="ARBA00023069"/>
    </source>
</evidence>
<name>A0ABU1S0K6_9FLAO</name>
<feature type="domain" description="HYDIN/VesB/CFA65-like Ig-like" evidence="9">
    <location>
        <begin position="161"/>
        <end position="248"/>
    </location>
</feature>
<proteinExistence type="predicted"/>
<dbReference type="Proteomes" id="UP001261871">
    <property type="component" value="Unassembled WGS sequence"/>
</dbReference>
<accession>A0ABU1S0K6</accession>
<feature type="chain" id="PRO_5047375457" evidence="7">
    <location>
        <begin position="27"/>
        <end position="1257"/>
    </location>
</feature>
<gene>
    <name evidence="10" type="ORF">J2W95_001252</name>
</gene>
<sequence length="1257" mass="130927">MQIISMKLKIYSLFVFFAAVALNVSAQNALSIQATEVQTNADFDLNISMQNQENIAALQFDINYDSTAFALLNGHVLTAAAPNHTLSVSTPSPGVARIIVFSPSKAVFASGSGLLLRLKMRSKTLPGNLNFSFSNIIPSSDTGMTIAMGGTNLDIVVKGAILKLLSTGIDFGRVPIGNNVSQQLQVQNTGNIPLMLIGNNSVSPFSVLDAYPITVNPNEVKNITVGLNTATKANTSANLSFQNNDPDPIRKIQAVTLKTDVYAVNEIHLGSGSGTINSEIEIPVNVNNMESFNGFQFDVLLPTDVSYVENSIIPSQRFNGQTINASVVNGNTIRFVAFSATNTDFKGIDGELFRFKLKPAVSSGTYGLAISNPILANATLGNIQSDSYSGYLQINSPNLTLDTDVISYGAIPITQSKTSTINLTNTGSALLIIDSIVSSSNQIGINASLPIELLPGENKTVTLTYNPASNGDFFGTVSLRHNGPDLQKIINVYSTVFSPNYVMVDSESGVKNQLNNLSILLKNNDAVRAVQFDVELPTGFDLQTANIATTARTAGFNVTTSLLSSNKYRVLLYSFSNVSLNAGSESILNFPVFINSNVNLGAYPFTFSNVTISDTSNKNISSIALEEGRITIGVPPIATADQILVVKGGTVTTLVGGADTVLANDIDSESNPLTAILTSGVSNGTLTLNNDGTFSYTHDASETMTDSFSYKAHDGILDSNIVTVTITVGNKPVISYNSPQSYTEGITIMSLEPTNTGGIVTSYSIAPSLPTGLVFNETTGTISGTPTVASVQTNYTVTATNSYGSETATIAIKVNSAGTKPSISYTTPQTFVIGGAIVAISPTNTGSPATSYDVVPSLPTGLVLNNTTGIISGTPTIASVQTDYTITATNSYGSGTASIVITVNSAGTKPSISYETPQTFVVGGAIVAISPTNTGSQATSYAVAPSLPTGLVLNNTTGIISGTPTIASVQTDYTITATNSYGSGTASIVIMVNSAGTKPSISYETPQTFVVGGAIVAITPTNMGSQATSYAVAPSLPTGLVLNTSTGIISGTPTIASVQTDYTITATNSYGTGTATIAITVNSGGTKPSISYETPQTFVVGGAIVAITPTNTGSPATSYAIAPSLPTGLVFNETTGTISGTPTVASTETSYMVTATNLFGSGAATIIITVNSNLDIEDVVFKNMILYPNPTTGEVNIDNVLVQKVNVYNNAGQLIKTITNNESANTTSVSLNNVPAGVYYLKIETENANTVKQVIKQ</sequence>
<keyword evidence="3" id="KW-0963">Cytoplasm</keyword>
<keyword evidence="4 7" id="KW-0732">Signal</keyword>
<feature type="domain" description="Secretion system C-terminal sorting" evidence="8">
    <location>
        <begin position="1186"/>
        <end position="1255"/>
    </location>
</feature>
<dbReference type="SUPFAM" id="SSF49313">
    <property type="entry name" value="Cadherin-like"/>
    <property type="match status" value="5"/>
</dbReference>
<dbReference type="InterPro" id="IPR026444">
    <property type="entry name" value="Secre_tail"/>
</dbReference>
<evidence type="ECO:0000313" key="11">
    <source>
        <dbReference type="Proteomes" id="UP001261871"/>
    </source>
</evidence>
<dbReference type="RefSeq" id="WP_310005042.1">
    <property type="nucleotide sequence ID" value="NZ_JAVDTX010000002.1"/>
</dbReference>
<keyword evidence="6" id="KW-0966">Cell projection</keyword>
<evidence type="ECO:0000256" key="3">
    <source>
        <dbReference type="ARBA" id="ARBA00022490"/>
    </source>
</evidence>
<evidence type="ECO:0000256" key="1">
    <source>
        <dbReference type="ARBA" id="ARBA00004138"/>
    </source>
</evidence>
<protein>
    <submittedName>
        <fullName evidence="10">VCBS repeat-containing protein</fullName>
    </submittedName>
</protein>
<dbReference type="Gene3D" id="2.60.40.10">
    <property type="entry name" value="Immunoglobulins"/>
    <property type="match status" value="7"/>
</dbReference>
<dbReference type="InterPro" id="IPR015919">
    <property type="entry name" value="Cadherin-like_sf"/>
</dbReference>
<dbReference type="NCBIfam" id="NF012200">
    <property type="entry name" value="choice_anch_D"/>
    <property type="match status" value="2"/>
</dbReference>
<feature type="signal peptide" evidence="7">
    <location>
        <begin position="1"/>
        <end position="26"/>
    </location>
</feature>
<dbReference type="Pfam" id="PF17963">
    <property type="entry name" value="Big_9"/>
    <property type="match status" value="1"/>
</dbReference>
<dbReference type="Pfam" id="PF07610">
    <property type="entry name" value="DUF1573"/>
    <property type="match status" value="1"/>
</dbReference>
<dbReference type="Pfam" id="PF05345">
    <property type="entry name" value="He_PIG"/>
    <property type="match status" value="5"/>
</dbReference>
<dbReference type="InterPro" id="IPR008965">
    <property type="entry name" value="CBM2/CBM3_carb-bd_dom_sf"/>
</dbReference>
<reference evidence="10 11" key="1">
    <citation type="submission" date="2023-07" db="EMBL/GenBank/DDBJ databases">
        <title>Sorghum-associated microbial communities from plants grown in Nebraska, USA.</title>
        <authorList>
            <person name="Schachtman D."/>
        </authorList>
    </citation>
    <scope>NUCLEOTIDE SEQUENCE [LARGE SCALE GENOMIC DNA]</scope>
    <source>
        <strain evidence="10 11">BE124</strain>
    </source>
</reference>
<keyword evidence="11" id="KW-1185">Reference proteome</keyword>
<dbReference type="NCBIfam" id="TIGR04183">
    <property type="entry name" value="Por_Secre_tail"/>
    <property type="match status" value="1"/>
</dbReference>
<dbReference type="CDD" id="cd08547">
    <property type="entry name" value="Type_II_cohesin"/>
    <property type="match status" value="1"/>
</dbReference>
<dbReference type="SUPFAM" id="SSF49384">
    <property type="entry name" value="Carbohydrate-binding domain"/>
    <property type="match status" value="2"/>
</dbReference>
<dbReference type="NCBIfam" id="TIGR01965">
    <property type="entry name" value="VCBS_repeat"/>
    <property type="match status" value="1"/>
</dbReference>
<dbReference type="InterPro" id="IPR011467">
    <property type="entry name" value="DUF1573"/>
</dbReference>
<comment type="subcellular location">
    <subcellularLocation>
        <location evidence="1">Cell projection</location>
        <location evidence="1">Cilium</location>
    </subcellularLocation>
    <subcellularLocation>
        <location evidence="2">Cytoplasm</location>
    </subcellularLocation>
</comment>
<dbReference type="EMBL" id="JAVDTX010000002">
    <property type="protein sequence ID" value="MDR6844561.1"/>
    <property type="molecule type" value="Genomic_DNA"/>
</dbReference>
<dbReference type="Pfam" id="PF18962">
    <property type="entry name" value="Por_Secre_tail"/>
    <property type="match status" value="1"/>
</dbReference>
<keyword evidence="5" id="KW-0969">Cilium</keyword>
<comment type="caution">
    <text evidence="10">The sequence shown here is derived from an EMBL/GenBank/DDBJ whole genome shotgun (WGS) entry which is preliminary data.</text>
</comment>
<organism evidence="10 11">
    <name type="scientific">Flavobacterium granuli</name>
    <dbReference type="NCBI Taxonomy" id="280093"/>
    <lineage>
        <taxon>Bacteria</taxon>
        <taxon>Pseudomonadati</taxon>
        <taxon>Bacteroidota</taxon>
        <taxon>Flavobacteriia</taxon>
        <taxon>Flavobacteriales</taxon>
        <taxon>Flavobacteriaceae</taxon>
        <taxon>Flavobacterium</taxon>
    </lineage>
</organism>
<dbReference type="InterPro" id="IPR010221">
    <property type="entry name" value="VCBS_dom"/>
</dbReference>
<evidence type="ECO:0000256" key="2">
    <source>
        <dbReference type="ARBA" id="ARBA00004496"/>
    </source>
</evidence>
<evidence type="ECO:0000259" key="8">
    <source>
        <dbReference type="Pfam" id="PF18962"/>
    </source>
</evidence>
<dbReference type="InterPro" id="IPR053879">
    <property type="entry name" value="HYDIN_VesB_CFA65-like_Ig"/>
</dbReference>
<dbReference type="InterPro" id="IPR013783">
    <property type="entry name" value="Ig-like_fold"/>
</dbReference>
<evidence type="ECO:0000256" key="4">
    <source>
        <dbReference type="ARBA" id="ARBA00022729"/>
    </source>
</evidence>
<dbReference type="Gene3D" id="2.60.40.680">
    <property type="match status" value="2"/>
</dbReference>
<evidence type="ECO:0000256" key="7">
    <source>
        <dbReference type="SAM" id="SignalP"/>
    </source>
</evidence>
<evidence type="ECO:0000256" key="6">
    <source>
        <dbReference type="ARBA" id="ARBA00023273"/>
    </source>
</evidence>